<dbReference type="EMBL" id="JAXGGE010000001">
    <property type="protein sequence ID" value="MDY4299645.1"/>
    <property type="molecule type" value="Genomic_DNA"/>
</dbReference>
<evidence type="ECO:0000313" key="1">
    <source>
        <dbReference type="EMBL" id="MDY4299645.1"/>
    </source>
</evidence>
<dbReference type="RefSeq" id="WP_320746694.1">
    <property type="nucleotide sequence ID" value="NZ_JAXGGE010000001.1"/>
</dbReference>
<proteinExistence type="predicted"/>
<organism evidence="1 2">
    <name type="scientific">Pseudomonas salmasensis</name>
    <dbReference type="NCBI Taxonomy" id="2745514"/>
    <lineage>
        <taxon>Bacteria</taxon>
        <taxon>Pseudomonadati</taxon>
        <taxon>Pseudomonadota</taxon>
        <taxon>Gammaproteobacteria</taxon>
        <taxon>Pseudomonadales</taxon>
        <taxon>Pseudomonadaceae</taxon>
        <taxon>Pseudomonas</taxon>
    </lineage>
</organism>
<evidence type="ECO:0000313" key="2">
    <source>
        <dbReference type="Proteomes" id="UP001277967"/>
    </source>
</evidence>
<keyword evidence="2" id="KW-1185">Reference proteome</keyword>
<gene>
    <name evidence="1" type="ORF">SO486_06515</name>
</gene>
<protein>
    <submittedName>
        <fullName evidence="1">Uncharacterized protein</fullName>
    </submittedName>
</protein>
<reference evidence="1 2" key="1">
    <citation type="submission" date="2023-11" db="EMBL/GenBank/DDBJ databases">
        <title>Genome sequence of Pseudomonas salmasensis Strain SLU99.</title>
        <authorList>
            <person name="Ghadamgahi F."/>
            <person name="Kalyandurg P.B."/>
            <person name="Catara V."/>
            <person name="Vetukuri R."/>
            <person name="Ghosh S."/>
        </authorList>
    </citation>
    <scope>NUCLEOTIDE SEQUENCE [LARGE SCALE GENOMIC DNA]</scope>
    <source>
        <strain evidence="1 2">SLU99</strain>
    </source>
</reference>
<sequence>MLAKNFNDNACLLNARGAFEFFASKLAPTKKPLGLPAKANGNHDAKRVALDLDLAFDLRRPVKPRWPEFDRDLGGKPAGMPV</sequence>
<accession>A0ABU5FBZ5</accession>
<dbReference type="Proteomes" id="UP001277967">
    <property type="component" value="Unassembled WGS sequence"/>
</dbReference>
<comment type="caution">
    <text evidence="1">The sequence shown here is derived from an EMBL/GenBank/DDBJ whole genome shotgun (WGS) entry which is preliminary data.</text>
</comment>
<name>A0ABU5FBZ5_9PSED</name>